<accession>A0A9K3GHV2</accession>
<dbReference type="SUPFAM" id="SSF52317">
    <property type="entry name" value="Class I glutamine amidotransferase-like"/>
    <property type="match status" value="1"/>
</dbReference>
<feature type="region of interest" description="Disordered" evidence="1">
    <location>
        <begin position="729"/>
        <end position="760"/>
    </location>
</feature>
<dbReference type="InterPro" id="IPR029062">
    <property type="entry name" value="Class_I_gatase-like"/>
</dbReference>
<dbReference type="Proteomes" id="UP000265618">
    <property type="component" value="Unassembled WGS sequence"/>
</dbReference>
<dbReference type="EMBL" id="BDIP01000840">
    <property type="protein sequence ID" value="GIQ82860.1"/>
    <property type="molecule type" value="Genomic_DNA"/>
</dbReference>
<feature type="compositionally biased region" description="Low complexity" evidence="1">
    <location>
        <begin position="428"/>
        <end position="451"/>
    </location>
</feature>
<feature type="compositionally biased region" description="Polar residues" evidence="1">
    <location>
        <begin position="1033"/>
        <end position="1059"/>
    </location>
</feature>
<dbReference type="GO" id="GO:0005829">
    <property type="term" value="C:cytosol"/>
    <property type="evidence" value="ECO:0007669"/>
    <property type="project" value="TreeGrafter"/>
</dbReference>
<dbReference type="PANTHER" id="PTHR42695">
    <property type="entry name" value="GLUTAMINE AMIDOTRANSFERASE YLR126C-RELATED"/>
    <property type="match status" value="1"/>
</dbReference>
<evidence type="ECO:0000313" key="2">
    <source>
        <dbReference type="EMBL" id="GIQ82860.1"/>
    </source>
</evidence>
<sequence>MIQIATAEGAHSGFRLLCICYGFQALSKALGYRVCSLPSGVLGVESLSLCDTDGDMHRVSVVETHTDCVVCPDTPPCQTKAVSPPLRILATSCPSAHYSRVGTHPLWPEGTYPERIIEAIGNERVLGVQFHPEFTPSVCGRWVLDTVPLGVRERERVAAEVAGAEAEKGRQTLSQVLDSNFILSLFLPHSGGVYHVTGGPEARPLLSTLYDMIYDAQPEDPRSERIQECLSFCAGIGAAEILFRILTTNITEDVPLFTLSVPTVLVASSNTLVPVTDRERDRLRGIRDRVLEPGALESVQQAIDVPVHANEDSDSEDSEDAQEDIDGYLYIAGDTALFADTSGSFHYMFSYRSHAIRNLPQERVSIQREKSLARSLKSMFSFIKRTPSMAGLAPTQQDLEHQTGLSEKGSVLRWEGESQAGDDEPSDADSTSSRSSQRSAKSGKSGSTTSRHYTPSERSDLSIEDGDATEDLEPSVEDLILSQMAQSDQASLDAARAELGAEASQSQSQSVSWDMSDSQSMSMSMSISMSGSETSDSVFDAQRQGERTMDIHIKKLRGERDREDESSSEGSESDSEEESERSLVRQSTLWKEQSLSVLKIVCANRYLSLFTRSELSSGDRDMSLGGMGRGMVPNMSVASLAGLSEVSSVNLTPRDMDAQEPSNAPSMSHHYSGMSVGDGASVRHTPGGAMLALRRGSTKGRGSAKGSTKGKGLAGLFVGLGSIGRGKAEANGTRFSESDGPDEGSSFVSSVSDEYHPGFQDPRKLQFRLRERVEGGDNGRARGMKGLRGRKVVRKHVFKTSHSPEPVPSGISGISGISGTDTARHNAGQGTVRRSGSPGLLWGRDKDDEYKRGGDSSEDGSDYQVPGDEDAESSQFSAPPSDTDSGSGSDSTPDQTLPSGTGEGFGMIKSVVPWAHNKRDDKRSRRIRRHDDADLSDVSSVSDPREDTLLLMQRWASGKGQDNGSQRGRGSVFGSVKHRRKRVKSVFDDPSAPQDSKAVPRLMGGTEAGSPRHTGRDTSMQEASSERGMGASVSHSQYQSAPMSSSGPMVPSTHATSSGRAGEDQMISESEEAAELYTRLTSANVALLTPAQKQAKRRKRSVRFIVPSGALEGLFLAGMDKIVEAAPCAYRAGEEALYPGWCIATEKELILYCMNTSVAARVRIGVKAVSVRNADVAAVAAHSIGDQESALQRKGSGDVAGSVSGTGIDFVGSLYDVAALPVKPRDLPYMVMLGADWVPVRVHFPSVSMAHRMGRAVIRNRGYVTRPLEVRISALQMASYHGFSVVALCKRSLGVAPQGPMYPMSTVHVRMGLGEGRSYELRDAQIWRGRDSLVLLNKASTVLLEMPSPAHPPNVLGKVLHWKEGMKILAARLPVSGIPGLPIKMHFDSNRIARDFLEACNKKEGTTFLDPATGDKVDLTIAPSLQGFVFVAPTPLFGSRGLLHKSFTLAPWQRVWMELRGTHCIVRKTLGGPILWGLNTLNALVGPASQREWSLIPPRARADGIFFLISLSGTLMFRGAVLDGPDPSSRDWANAFSQTQSELETQHVVEPGPEAVHSYASVRHLVHTERNSRVLLACSYLSNFTLGGSKHSQPLYFA</sequence>
<dbReference type="PANTHER" id="PTHR42695:SF5">
    <property type="entry name" value="GLUTAMINE AMIDOTRANSFERASE YLR126C-RELATED"/>
    <property type="match status" value="1"/>
</dbReference>
<name>A0A9K3GHV2_9EUKA</name>
<feature type="region of interest" description="Disordered" evidence="1">
    <location>
        <begin position="799"/>
        <end position="1070"/>
    </location>
</feature>
<dbReference type="InterPro" id="IPR044992">
    <property type="entry name" value="ChyE-like"/>
</dbReference>
<gene>
    <name evidence="2" type="ORF">KIPB_004079</name>
</gene>
<dbReference type="Gene3D" id="3.40.50.880">
    <property type="match status" value="1"/>
</dbReference>
<feature type="compositionally biased region" description="Acidic residues" evidence="1">
    <location>
        <begin position="856"/>
        <end position="872"/>
    </location>
</feature>
<reference evidence="2 3" key="1">
    <citation type="journal article" date="2018" name="PLoS ONE">
        <title>The draft genome of Kipferlia bialata reveals reductive genome evolution in fornicate parasites.</title>
        <authorList>
            <person name="Tanifuji G."/>
            <person name="Takabayashi S."/>
            <person name="Kume K."/>
            <person name="Takagi M."/>
            <person name="Nakayama T."/>
            <person name="Kamikawa R."/>
            <person name="Inagaki Y."/>
            <person name="Hashimoto T."/>
        </authorList>
    </citation>
    <scope>NUCLEOTIDE SEQUENCE [LARGE SCALE GENOMIC DNA]</scope>
    <source>
        <strain evidence="2">NY0173</strain>
    </source>
</reference>
<feature type="region of interest" description="Disordered" evidence="1">
    <location>
        <begin position="415"/>
        <end position="464"/>
    </location>
</feature>
<feature type="region of interest" description="Disordered" evidence="1">
    <location>
        <begin position="491"/>
        <end position="586"/>
    </location>
</feature>
<feature type="compositionally biased region" description="Basic and acidic residues" evidence="1">
    <location>
        <begin position="917"/>
        <end position="933"/>
    </location>
</feature>
<feature type="compositionally biased region" description="Low complexity" evidence="1">
    <location>
        <begin position="504"/>
        <end position="537"/>
    </location>
</feature>
<feature type="region of interest" description="Disordered" evidence="1">
    <location>
        <begin position="656"/>
        <end position="686"/>
    </location>
</feature>
<organism evidence="2 3">
    <name type="scientific">Kipferlia bialata</name>
    <dbReference type="NCBI Taxonomy" id="797122"/>
    <lineage>
        <taxon>Eukaryota</taxon>
        <taxon>Metamonada</taxon>
        <taxon>Carpediemonas-like organisms</taxon>
        <taxon>Kipferlia</taxon>
    </lineage>
</organism>
<feature type="non-terminal residue" evidence="2">
    <location>
        <position position="1"/>
    </location>
</feature>
<evidence type="ECO:0008006" key="4">
    <source>
        <dbReference type="Google" id="ProtNLM"/>
    </source>
</evidence>
<dbReference type="PROSITE" id="PS51273">
    <property type="entry name" value="GATASE_TYPE_1"/>
    <property type="match status" value="1"/>
</dbReference>
<proteinExistence type="predicted"/>
<feature type="compositionally biased region" description="Basic and acidic residues" evidence="1">
    <location>
        <begin position="543"/>
        <end position="565"/>
    </location>
</feature>
<feature type="compositionally biased region" description="Low complexity" evidence="1">
    <location>
        <begin position="809"/>
        <end position="819"/>
    </location>
</feature>
<feature type="compositionally biased region" description="Low complexity" evidence="1">
    <location>
        <begin position="879"/>
        <end position="894"/>
    </location>
</feature>
<feature type="compositionally biased region" description="Basic and acidic residues" evidence="1">
    <location>
        <begin position="843"/>
        <end position="855"/>
    </location>
</feature>
<protein>
    <recommendedName>
        <fullName evidence="4">Glutamine amidotransferase domain-containing protein</fullName>
    </recommendedName>
</protein>
<feature type="compositionally biased region" description="Acidic residues" evidence="1">
    <location>
        <begin position="566"/>
        <end position="579"/>
    </location>
</feature>
<comment type="caution">
    <text evidence="2">The sequence shown here is derived from an EMBL/GenBank/DDBJ whole genome shotgun (WGS) entry which is preliminary data.</text>
</comment>
<keyword evidence="3" id="KW-1185">Reference proteome</keyword>
<evidence type="ECO:0000313" key="3">
    <source>
        <dbReference type="Proteomes" id="UP000265618"/>
    </source>
</evidence>
<evidence type="ECO:0000256" key="1">
    <source>
        <dbReference type="SAM" id="MobiDB-lite"/>
    </source>
</evidence>